<dbReference type="OrthoDB" id="2727312at2759"/>
<reference evidence="2" key="2">
    <citation type="submission" date="2015-01" db="EMBL/GenBank/DDBJ databases">
        <title>Evolutionary Origins and Diversification of the Mycorrhizal Mutualists.</title>
        <authorList>
            <consortium name="DOE Joint Genome Institute"/>
            <consortium name="Mycorrhizal Genomics Consortium"/>
            <person name="Kohler A."/>
            <person name="Kuo A."/>
            <person name="Nagy L.G."/>
            <person name="Floudas D."/>
            <person name="Copeland A."/>
            <person name="Barry K.W."/>
            <person name="Cichocki N."/>
            <person name="Veneault-Fourrey C."/>
            <person name="LaButti K."/>
            <person name="Lindquist E.A."/>
            <person name="Lipzen A."/>
            <person name="Lundell T."/>
            <person name="Morin E."/>
            <person name="Murat C."/>
            <person name="Riley R."/>
            <person name="Ohm R."/>
            <person name="Sun H."/>
            <person name="Tunlid A."/>
            <person name="Henrissat B."/>
            <person name="Grigoriev I.V."/>
            <person name="Hibbett D.S."/>
            <person name="Martin F."/>
        </authorList>
    </citation>
    <scope>NUCLEOTIDE SEQUENCE [LARGE SCALE GENOMIC DNA]</scope>
    <source>
        <strain evidence="2">441</strain>
    </source>
</reference>
<reference evidence="1 2" key="1">
    <citation type="submission" date="2014-04" db="EMBL/GenBank/DDBJ databases">
        <authorList>
            <consortium name="DOE Joint Genome Institute"/>
            <person name="Kuo A."/>
            <person name="Kohler A."/>
            <person name="Costa M.D."/>
            <person name="Nagy L.G."/>
            <person name="Floudas D."/>
            <person name="Copeland A."/>
            <person name="Barry K.W."/>
            <person name="Cichocki N."/>
            <person name="Veneault-Fourrey C."/>
            <person name="LaButti K."/>
            <person name="Lindquist E.A."/>
            <person name="Lipzen A."/>
            <person name="Lundell T."/>
            <person name="Morin E."/>
            <person name="Murat C."/>
            <person name="Sun H."/>
            <person name="Tunlid A."/>
            <person name="Henrissat B."/>
            <person name="Grigoriev I.V."/>
            <person name="Hibbett D.S."/>
            <person name="Martin F."/>
            <person name="Nordberg H.P."/>
            <person name="Cantor M.N."/>
            <person name="Hua S.X."/>
        </authorList>
    </citation>
    <scope>NUCLEOTIDE SEQUENCE [LARGE SCALE GENOMIC DNA]</scope>
    <source>
        <strain evidence="1 2">441</strain>
    </source>
</reference>
<accession>A0A0C9Z571</accession>
<dbReference type="PANTHER" id="PTHR10622:SF10">
    <property type="entry name" value="HET DOMAIN-CONTAINING PROTEIN"/>
    <property type="match status" value="1"/>
</dbReference>
<protein>
    <submittedName>
        <fullName evidence="1">Uncharacterized protein</fullName>
    </submittedName>
</protein>
<organism evidence="1 2">
    <name type="scientific">Pisolithus microcarpus 441</name>
    <dbReference type="NCBI Taxonomy" id="765257"/>
    <lineage>
        <taxon>Eukaryota</taxon>
        <taxon>Fungi</taxon>
        <taxon>Dikarya</taxon>
        <taxon>Basidiomycota</taxon>
        <taxon>Agaricomycotina</taxon>
        <taxon>Agaricomycetes</taxon>
        <taxon>Agaricomycetidae</taxon>
        <taxon>Boletales</taxon>
        <taxon>Sclerodermatineae</taxon>
        <taxon>Pisolithaceae</taxon>
        <taxon>Pisolithus</taxon>
    </lineage>
</organism>
<evidence type="ECO:0000313" key="2">
    <source>
        <dbReference type="Proteomes" id="UP000054018"/>
    </source>
</evidence>
<proteinExistence type="predicted"/>
<dbReference type="Proteomes" id="UP000054018">
    <property type="component" value="Unassembled WGS sequence"/>
</dbReference>
<keyword evidence="2" id="KW-1185">Reference proteome</keyword>
<gene>
    <name evidence="1" type="ORF">PISMIDRAFT_417304</name>
</gene>
<sequence length="98" mass="10914">MPSCTRSASPFFRVATRTSWANGWKSSRPEDRVYVLMNLFGVHLPMLYGPGEAEASMKLQLRIMKASDDQSILAWHSVTGTSSLHTLESSSRPSSLLR</sequence>
<name>A0A0C9Z571_9AGAM</name>
<dbReference type="HOGENOM" id="CLU_2334477_0_0_1"/>
<dbReference type="STRING" id="765257.A0A0C9Z571"/>
<dbReference type="AlphaFoldDB" id="A0A0C9Z571"/>
<evidence type="ECO:0000313" key="1">
    <source>
        <dbReference type="EMBL" id="KIK24271.1"/>
    </source>
</evidence>
<dbReference type="PANTHER" id="PTHR10622">
    <property type="entry name" value="HET DOMAIN-CONTAINING PROTEIN"/>
    <property type="match status" value="1"/>
</dbReference>
<dbReference type="EMBL" id="KN833718">
    <property type="protein sequence ID" value="KIK24271.1"/>
    <property type="molecule type" value="Genomic_DNA"/>
</dbReference>